<proteinExistence type="predicted"/>
<dbReference type="PANTHER" id="PTHR30328">
    <property type="entry name" value="TRANSCRIPTIONAL REPRESSOR"/>
    <property type="match status" value="1"/>
</dbReference>
<dbReference type="SUPFAM" id="SSF46689">
    <property type="entry name" value="Homeodomain-like"/>
    <property type="match status" value="1"/>
</dbReference>
<accession>A0ABP7UCT0</accession>
<evidence type="ECO:0000256" key="2">
    <source>
        <dbReference type="PROSITE-ProRule" id="PRU00335"/>
    </source>
</evidence>
<feature type="domain" description="HTH tetR-type" evidence="4">
    <location>
        <begin position="9"/>
        <end position="69"/>
    </location>
</feature>
<dbReference type="InterPro" id="IPR036271">
    <property type="entry name" value="Tet_transcr_reg_TetR-rel_C_sf"/>
</dbReference>
<dbReference type="SUPFAM" id="SSF48498">
    <property type="entry name" value="Tetracyclin repressor-like, C-terminal domain"/>
    <property type="match status" value="1"/>
</dbReference>
<feature type="region of interest" description="Disordered" evidence="3">
    <location>
        <begin position="194"/>
        <end position="213"/>
    </location>
</feature>
<evidence type="ECO:0000256" key="1">
    <source>
        <dbReference type="ARBA" id="ARBA00023125"/>
    </source>
</evidence>
<comment type="caution">
    <text evidence="5">The sequence shown here is derived from an EMBL/GenBank/DDBJ whole genome shotgun (WGS) entry which is preliminary data.</text>
</comment>
<protein>
    <submittedName>
        <fullName evidence="5">TetR family transcriptional regulator</fullName>
    </submittedName>
</protein>
<name>A0ABP7UCT0_9ACTN</name>
<dbReference type="Proteomes" id="UP001499984">
    <property type="component" value="Unassembled WGS sequence"/>
</dbReference>
<dbReference type="RefSeq" id="WP_345008514.1">
    <property type="nucleotide sequence ID" value="NZ_BAAAZY010000003.1"/>
</dbReference>
<dbReference type="InterPro" id="IPR009057">
    <property type="entry name" value="Homeodomain-like_sf"/>
</dbReference>
<feature type="DNA-binding region" description="H-T-H motif" evidence="2">
    <location>
        <begin position="32"/>
        <end position="51"/>
    </location>
</feature>
<dbReference type="PRINTS" id="PR00455">
    <property type="entry name" value="HTHTETR"/>
</dbReference>
<dbReference type="EMBL" id="BAAAZY010000003">
    <property type="protein sequence ID" value="GAA4040452.1"/>
    <property type="molecule type" value="Genomic_DNA"/>
</dbReference>
<dbReference type="Pfam" id="PF00440">
    <property type="entry name" value="TetR_N"/>
    <property type="match status" value="1"/>
</dbReference>
<gene>
    <name evidence="5" type="ORF">GCM10022233_06330</name>
</gene>
<dbReference type="InterPro" id="IPR041467">
    <property type="entry name" value="Sco4008_C"/>
</dbReference>
<dbReference type="PANTHER" id="PTHR30328:SF54">
    <property type="entry name" value="HTH-TYPE TRANSCRIPTIONAL REPRESSOR SCO4008"/>
    <property type="match status" value="1"/>
</dbReference>
<dbReference type="PROSITE" id="PS50977">
    <property type="entry name" value="HTH_TETR_2"/>
    <property type="match status" value="1"/>
</dbReference>
<dbReference type="InterPro" id="IPR001647">
    <property type="entry name" value="HTH_TetR"/>
</dbReference>
<sequence>MASRSSVTDATSDRIISAATAEFARHGIAGARVERIAKAARTSKERVYAYFRSKEALYRFVAGRELAAMAEAVPLDPADLPGYAGRMHDHATRHPERHRLMMWGQLELPAGEAPSDDPVQESLRRKIELVRKAQEAGHLDPAWEPEDILVFVSQLALSWAGQTDLVPLGEERDAFLAARRAAIVAAVQRLFPSTAEGSRSDPDCDGPQIRQPG</sequence>
<reference evidence="6" key="1">
    <citation type="journal article" date="2019" name="Int. J. Syst. Evol. Microbiol.">
        <title>The Global Catalogue of Microorganisms (GCM) 10K type strain sequencing project: providing services to taxonomists for standard genome sequencing and annotation.</title>
        <authorList>
            <consortium name="The Broad Institute Genomics Platform"/>
            <consortium name="The Broad Institute Genome Sequencing Center for Infectious Disease"/>
            <person name="Wu L."/>
            <person name="Ma J."/>
        </authorList>
    </citation>
    <scope>NUCLEOTIDE SEQUENCE [LARGE SCALE GENOMIC DNA]</scope>
    <source>
        <strain evidence="6">JCM 16925</strain>
    </source>
</reference>
<keyword evidence="1 2" id="KW-0238">DNA-binding</keyword>
<evidence type="ECO:0000313" key="6">
    <source>
        <dbReference type="Proteomes" id="UP001499984"/>
    </source>
</evidence>
<keyword evidence="6" id="KW-1185">Reference proteome</keyword>
<evidence type="ECO:0000259" key="4">
    <source>
        <dbReference type="PROSITE" id="PS50977"/>
    </source>
</evidence>
<organism evidence="5 6">
    <name type="scientific">Streptomyces shaanxiensis</name>
    <dbReference type="NCBI Taxonomy" id="653357"/>
    <lineage>
        <taxon>Bacteria</taxon>
        <taxon>Bacillati</taxon>
        <taxon>Actinomycetota</taxon>
        <taxon>Actinomycetes</taxon>
        <taxon>Kitasatosporales</taxon>
        <taxon>Streptomycetaceae</taxon>
        <taxon>Streptomyces</taxon>
    </lineage>
</organism>
<dbReference type="Gene3D" id="1.10.357.10">
    <property type="entry name" value="Tetracycline Repressor, domain 2"/>
    <property type="match status" value="1"/>
</dbReference>
<dbReference type="Pfam" id="PF17926">
    <property type="entry name" value="TetR_C_21"/>
    <property type="match status" value="1"/>
</dbReference>
<evidence type="ECO:0000313" key="5">
    <source>
        <dbReference type="EMBL" id="GAA4040452.1"/>
    </source>
</evidence>
<evidence type="ECO:0000256" key="3">
    <source>
        <dbReference type="SAM" id="MobiDB-lite"/>
    </source>
</evidence>
<dbReference type="InterPro" id="IPR050109">
    <property type="entry name" value="HTH-type_TetR-like_transc_reg"/>
</dbReference>